<accession>A0A8S5TQW1</accession>
<proteinExistence type="predicted"/>
<sequence>MTIRFRMVIFFTFLRCKWQMSATKRMRRL</sequence>
<organism evidence="1">
    <name type="scientific">Myoviridae sp. ctY1522</name>
    <dbReference type="NCBI Taxonomy" id="2825124"/>
    <lineage>
        <taxon>Viruses</taxon>
        <taxon>Duplodnaviria</taxon>
        <taxon>Heunggongvirae</taxon>
        <taxon>Uroviricota</taxon>
        <taxon>Caudoviricetes</taxon>
    </lineage>
</organism>
<reference evidence="1" key="1">
    <citation type="journal article" date="2021" name="Proc. Natl. Acad. Sci. U.S.A.">
        <title>A Catalog of Tens of Thousands of Viruses from Human Metagenomes Reveals Hidden Associations with Chronic Diseases.</title>
        <authorList>
            <person name="Tisza M.J."/>
            <person name="Buck C.B."/>
        </authorList>
    </citation>
    <scope>NUCLEOTIDE SEQUENCE</scope>
    <source>
        <strain evidence="1">CtY1522</strain>
    </source>
</reference>
<protein>
    <submittedName>
        <fullName evidence="1">Uncharacterized protein</fullName>
    </submittedName>
</protein>
<evidence type="ECO:0000313" key="1">
    <source>
        <dbReference type="EMBL" id="DAF84598.1"/>
    </source>
</evidence>
<name>A0A8S5TQW1_9CAUD</name>
<dbReference type="EMBL" id="BK015906">
    <property type="protein sequence ID" value="DAF84598.1"/>
    <property type="molecule type" value="Genomic_DNA"/>
</dbReference>